<dbReference type="EMBL" id="AGNL01045802">
    <property type="protein sequence ID" value="EJK48465.1"/>
    <property type="molecule type" value="Genomic_DNA"/>
</dbReference>
<gene>
    <name evidence="3" type="ORF">THAOC_32731</name>
</gene>
<dbReference type="Proteomes" id="UP000266841">
    <property type="component" value="Unassembled WGS sequence"/>
</dbReference>
<keyword evidence="2" id="KW-0539">Nucleus</keyword>
<dbReference type="PANTHER" id="PTHR15074:SF0">
    <property type="entry name" value="METHYL-CPG-BINDING DOMAIN PROTEIN 4-LIKE PROTEIN"/>
    <property type="match status" value="1"/>
</dbReference>
<dbReference type="PANTHER" id="PTHR15074">
    <property type="entry name" value="METHYL-CPG-BINDING PROTEIN"/>
    <property type="match status" value="1"/>
</dbReference>
<dbReference type="GO" id="GO:0005634">
    <property type="term" value="C:nucleus"/>
    <property type="evidence" value="ECO:0007669"/>
    <property type="project" value="UniProtKB-SubCell"/>
</dbReference>
<dbReference type="InterPro" id="IPR036047">
    <property type="entry name" value="F-box-like_dom_sf"/>
</dbReference>
<dbReference type="InterPro" id="IPR045138">
    <property type="entry name" value="MeCP2/MBD4"/>
</dbReference>
<evidence type="ECO:0000313" key="3">
    <source>
        <dbReference type="EMBL" id="EJK48465.1"/>
    </source>
</evidence>
<dbReference type="SUPFAM" id="SSF48150">
    <property type="entry name" value="DNA-glycosylase"/>
    <property type="match status" value="1"/>
</dbReference>
<dbReference type="AlphaFoldDB" id="K0R6H7"/>
<dbReference type="Gene3D" id="1.10.340.30">
    <property type="entry name" value="Hypothetical protein, domain 2"/>
    <property type="match status" value="1"/>
</dbReference>
<evidence type="ECO:0000256" key="2">
    <source>
        <dbReference type="ARBA" id="ARBA00023242"/>
    </source>
</evidence>
<dbReference type="SUPFAM" id="SSF81383">
    <property type="entry name" value="F-box domain"/>
    <property type="match status" value="1"/>
</dbReference>
<evidence type="ECO:0000256" key="1">
    <source>
        <dbReference type="ARBA" id="ARBA00004123"/>
    </source>
</evidence>
<dbReference type="OrthoDB" id="205585at2759"/>
<dbReference type="InterPro" id="IPR011257">
    <property type="entry name" value="DNA_glycosylase"/>
</dbReference>
<comment type="caution">
    <text evidence="3">The sequence shown here is derived from an EMBL/GenBank/DDBJ whole genome shotgun (WGS) entry which is preliminary data.</text>
</comment>
<proteinExistence type="predicted"/>
<evidence type="ECO:0000313" key="4">
    <source>
        <dbReference type="Proteomes" id="UP000266841"/>
    </source>
</evidence>
<protein>
    <recommendedName>
        <fullName evidence="5">F-box domain-containing protein</fullName>
    </recommendedName>
</protein>
<accession>K0R6H7</accession>
<sequence length="284" mass="32486">DWGGSESQVDKKGGFGWNASRPSSLDRLSTMDANILFTIMSFSCSEEAARLGTTNKAWKSRLHQDNFAQRLWRSKSMKRWGEAVDIVEGPSPNRDWYKYFCNRSASARLPSECSPLDLIQERYADDPFRMLSSCILASRTSGGFIIRRVISDFFEAYPSPTAVINGDTNDMATMLHPLGLNRERTMKRFAIDFLSPEWTDGRVSRLHGCGNFAQNSWDVFCHGRYQQVLRDKKGDRNVKSYASYLKRCLAGETVGEIPKKETTKKRKKYTTTITRRLTRSRTKV</sequence>
<dbReference type="GO" id="GO:0003677">
    <property type="term" value="F:DNA binding"/>
    <property type="evidence" value="ECO:0007669"/>
    <property type="project" value="InterPro"/>
</dbReference>
<name>K0R6H7_THAOC</name>
<comment type="subcellular location">
    <subcellularLocation>
        <location evidence="1">Nucleus</location>
    </subcellularLocation>
</comment>
<organism evidence="3 4">
    <name type="scientific">Thalassiosira oceanica</name>
    <name type="common">Marine diatom</name>
    <dbReference type="NCBI Taxonomy" id="159749"/>
    <lineage>
        <taxon>Eukaryota</taxon>
        <taxon>Sar</taxon>
        <taxon>Stramenopiles</taxon>
        <taxon>Ochrophyta</taxon>
        <taxon>Bacillariophyta</taxon>
        <taxon>Coscinodiscophyceae</taxon>
        <taxon>Thalassiosirophycidae</taxon>
        <taxon>Thalassiosirales</taxon>
        <taxon>Thalassiosiraceae</taxon>
        <taxon>Thalassiosira</taxon>
    </lineage>
</organism>
<dbReference type="GO" id="GO:0003824">
    <property type="term" value="F:catalytic activity"/>
    <property type="evidence" value="ECO:0007669"/>
    <property type="project" value="InterPro"/>
</dbReference>
<keyword evidence="4" id="KW-1185">Reference proteome</keyword>
<dbReference type="GO" id="GO:0006281">
    <property type="term" value="P:DNA repair"/>
    <property type="evidence" value="ECO:0007669"/>
    <property type="project" value="InterPro"/>
</dbReference>
<evidence type="ECO:0008006" key="5">
    <source>
        <dbReference type="Google" id="ProtNLM"/>
    </source>
</evidence>
<feature type="non-terminal residue" evidence="3">
    <location>
        <position position="1"/>
    </location>
</feature>
<reference evidence="3 4" key="1">
    <citation type="journal article" date="2012" name="Genome Biol.">
        <title>Genome and low-iron response of an oceanic diatom adapted to chronic iron limitation.</title>
        <authorList>
            <person name="Lommer M."/>
            <person name="Specht M."/>
            <person name="Roy A.S."/>
            <person name="Kraemer L."/>
            <person name="Andreson R."/>
            <person name="Gutowska M.A."/>
            <person name="Wolf J."/>
            <person name="Bergner S.V."/>
            <person name="Schilhabel M.B."/>
            <person name="Klostermeier U.C."/>
            <person name="Beiko R.G."/>
            <person name="Rosenstiel P."/>
            <person name="Hippler M."/>
            <person name="Laroche J."/>
        </authorList>
    </citation>
    <scope>NUCLEOTIDE SEQUENCE [LARGE SCALE GENOMIC DNA]</scope>
    <source>
        <strain evidence="3 4">CCMP1005</strain>
    </source>
</reference>